<keyword evidence="2" id="KW-0255">Endonuclease</keyword>
<proteinExistence type="predicted"/>
<dbReference type="Proteomes" id="UP000300381">
    <property type="component" value="Unassembled WGS sequence"/>
</dbReference>
<dbReference type="AlphaFoldDB" id="A0A480B311"/>
<keyword evidence="3" id="KW-0378">Hydrolase</keyword>
<dbReference type="Gene3D" id="3.40.600.10">
    <property type="entry name" value="DNA mismatch repair MutH/Restriction endonuclease, type II"/>
    <property type="match status" value="2"/>
</dbReference>
<reference evidence="5 6" key="1">
    <citation type="submission" date="2019-03" db="EMBL/GenBank/DDBJ databases">
        <title>Draft genome sequences of two Veillonella tobetsuensis clinical isolates from intraoperative bronchial fluids of elderly patients with pulmonary carcinoma.</title>
        <authorList>
            <person name="Akiyama T."/>
        </authorList>
    </citation>
    <scope>NUCLEOTIDE SEQUENCE [LARGE SCALE GENOMIC DNA]</scope>
    <source>
        <strain evidence="5 6">PAGU 1578</strain>
    </source>
</reference>
<evidence type="ECO:0000259" key="4">
    <source>
        <dbReference type="SMART" id="SM00927"/>
    </source>
</evidence>
<dbReference type="SUPFAM" id="SSF52980">
    <property type="entry name" value="Restriction endonuclease-like"/>
    <property type="match status" value="2"/>
</dbReference>
<gene>
    <name evidence="5" type="ORF">PAGU1578_12010</name>
</gene>
<dbReference type="Pfam" id="PF02976">
    <property type="entry name" value="MutH"/>
    <property type="match status" value="1"/>
</dbReference>
<dbReference type="EMBL" id="BJCQ01000026">
    <property type="protein sequence ID" value="GCL67580.1"/>
    <property type="molecule type" value="Genomic_DNA"/>
</dbReference>
<dbReference type="CDD" id="cd22355">
    <property type="entry name" value="Sau3AI_C"/>
    <property type="match status" value="1"/>
</dbReference>
<dbReference type="NCBIfam" id="NF040973">
    <property type="entry name" value="restrict_Sau3AI"/>
    <property type="match status" value="1"/>
</dbReference>
<dbReference type="CDD" id="cd22356">
    <property type="entry name" value="Sau3AI_N-like"/>
    <property type="match status" value="1"/>
</dbReference>
<organism evidence="5 6">
    <name type="scientific">Veillonella tobetsuensis</name>
    <dbReference type="NCBI Taxonomy" id="1110546"/>
    <lineage>
        <taxon>Bacteria</taxon>
        <taxon>Bacillati</taxon>
        <taxon>Bacillota</taxon>
        <taxon>Negativicutes</taxon>
        <taxon>Veillonellales</taxon>
        <taxon>Veillonellaceae</taxon>
        <taxon>Veillonella</taxon>
    </lineage>
</organism>
<dbReference type="InterPro" id="IPR011337">
    <property type="entry name" value="DNA_rep_MutH/RE_typeII_Sau3AI"/>
</dbReference>
<evidence type="ECO:0000256" key="1">
    <source>
        <dbReference type="ARBA" id="ARBA00022722"/>
    </source>
</evidence>
<dbReference type="RefSeq" id="WP_137660913.1">
    <property type="nucleotide sequence ID" value="NZ_BJCQ01000026.1"/>
</dbReference>
<accession>A0A480B311</accession>
<sequence length="461" mass="53203">MEFERHYNSIEEVLEVAKSAEGKLVKEFDVNNRLESKKNKGGIGQIIEEGLFQRAVNSRAEADFANLDLELKVTGLKSNAKQTSFSAKERLVLNIIDYMEEYKHIFEESSLWHKNKNILIMFYQWIDEISKGDFPILKSVIHQFTDADLAVVKQDWQIIIDKIKAGKAHEISESDTMYLAACTKGANAKSMRQQPFSDIPAKQRAYSLKSSYMTAYARRILMDEDVISVFKPEELQSKSVEALLQERFAPYIGRTIYELKKHINFAENKNKAMYASLISDLLGIKGTNLDDTEEFAKANIKFKTIRLEPNGVPREHMSFEQIDFDRWLDASWEESQVYETFENTKFLFVVFQFTEAERENPNRVPYLKGIKLWNMPEQVIETELKDLWKTVHDILEAGVELTQTPRGVKNNLPGSKFNGVCHIRPKAANAADKVQLPDGQMITKQTYWLNREYIAEIVRGL</sequence>
<dbReference type="InterPro" id="IPR011335">
    <property type="entry name" value="Restrct_endonuc-II-like"/>
</dbReference>
<evidence type="ECO:0000313" key="6">
    <source>
        <dbReference type="Proteomes" id="UP000300381"/>
    </source>
</evidence>
<comment type="caution">
    <text evidence="5">The sequence shown here is derived from an EMBL/GenBank/DDBJ whole genome shotgun (WGS) entry which is preliminary data.</text>
</comment>
<dbReference type="SMART" id="SM00927">
    <property type="entry name" value="MutH"/>
    <property type="match status" value="1"/>
</dbReference>
<dbReference type="InterPro" id="IPR037057">
    <property type="entry name" value="DNA_rep_MutH/T2_RE_sf"/>
</dbReference>
<evidence type="ECO:0000256" key="2">
    <source>
        <dbReference type="ARBA" id="ARBA00022759"/>
    </source>
</evidence>
<dbReference type="GO" id="GO:0004519">
    <property type="term" value="F:endonuclease activity"/>
    <property type="evidence" value="ECO:0007669"/>
    <property type="project" value="UniProtKB-KW"/>
</dbReference>
<evidence type="ECO:0000256" key="3">
    <source>
        <dbReference type="ARBA" id="ARBA00022801"/>
    </source>
</evidence>
<protein>
    <submittedName>
        <fullName evidence="5">DNA mismatch repair protein MutH</fullName>
    </submittedName>
</protein>
<name>A0A480B311_9FIRM</name>
<keyword evidence="1" id="KW-0540">Nuclease</keyword>
<evidence type="ECO:0000313" key="5">
    <source>
        <dbReference type="EMBL" id="GCL67580.1"/>
    </source>
</evidence>
<dbReference type="GO" id="GO:0016787">
    <property type="term" value="F:hydrolase activity"/>
    <property type="evidence" value="ECO:0007669"/>
    <property type="project" value="UniProtKB-KW"/>
</dbReference>
<dbReference type="GO" id="GO:0003677">
    <property type="term" value="F:DNA binding"/>
    <property type="evidence" value="ECO:0007669"/>
    <property type="project" value="InterPro"/>
</dbReference>
<feature type="domain" description="DNA mismatch repair MutH/Type II restriction enzyme Sau3AI" evidence="4">
    <location>
        <begin position="52"/>
        <end position="155"/>
    </location>
</feature>